<gene>
    <name evidence="4" type="ORF">DIURU_004406</name>
</gene>
<dbReference type="GO" id="GO:0016020">
    <property type="term" value="C:membrane"/>
    <property type="evidence" value="ECO:0007669"/>
    <property type="project" value="TreeGrafter"/>
</dbReference>
<feature type="region of interest" description="Disordered" evidence="3">
    <location>
        <begin position="727"/>
        <end position="758"/>
    </location>
</feature>
<dbReference type="OrthoDB" id="433738at2759"/>
<dbReference type="GeneID" id="54783057"/>
<dbReference type="GO" id="GO:0006620">
    <property type="term" value="P:post-translational protein targeting to endoplasmic reticulum membrane"/>
    <property type="evidence" value="ECO:0007669"/>
    <property type="project" value="TreeGrafter"/>
</dbReference>
<feature type="compositionally biased region" description="Basic and acidic residues" evidence="3">
    <location>
        <begin position="732"/>
        <end position="741"/>
    </location>
</feature>
<name>A0A642UI79_DIURU</name>
<evidence type="ECO:0000313" key="4">
    <source>
        <dbReference type="EMBL" id="KAA8899384.1"/>
    </source>
</evidence>
<dbReference type="Proteomes" id="UP000449547">
    <property type="component" value="Unassembled WGS sequence"/>
</dbReference>
<dbReference type="InterPro" id="IPR019734">
    <property type="entry name" value="TPR_rpt"/>
</dbReference>
<dbReference type="SMART" id="SM00028">
    <property type="entry name" value="TPR"/>
    <property type="match status" value="3"/>
</dbReference>
<evidence type="ECO:0000256" key="2">
    <source>
        <dbReference type="ARBA" id="ARBA00022803"/>
    </source>
</evidence>
<feature type="region of interest" description="Disordered" evidence="3">
    <location>
        <begin position="474"/>
        <end position="680"/>
    </location>
</feature>
<dbReference type="VEuPathDB" id="FungiDB:DIURU_004406"/>
<accession>A0A642UI79</accession>
<comment type="caution">
    <text evidence="4">The sequence shown here is derived from an EMBL/GenBank/DDBJ whole genome shotgun (WGS) entry which is preliminary data.</text>
</comment>
<proteinExistence type="predicted"/>
<feature type="compositionally biased region" description="Low complexity" evidence="3">
    <location>
        <begin position="561"/>
        <end position="577"/>
    </location>
</feature>
<dbReference type="GO" id="GO:0072380">
    <property type="term" value="C:TRC complex"/>
    <property type="evidence" value="ECO:0007669"/>
    <property type="project" value="TreeGrafter"/>
</dbReference>
<keyword evidence="1" id="KW-0677">Repeat</keyword>
<dbReference type="AlphaFoldDB" id="A0A642UI79"/>
<feature type="compositionally biased region" description="Low complexity" evidence="3">
    <location>
        <begin position="748"/>
        <end position="758"/>
    </location>
</feature>
<dbReference type="EMBL" id="SWFT01000124">
    <property type="protein sequence ID" value="KAA8899384.1"/>
    <property type="molecule type" value="Genomic_DNA"/>
</dbReference>
<evidence type="ECO:0000256" key="1">
    <source>
        <dbReference type="ARBA" id="ARBA00022737"/>
    </source>
</evidence>
<organism evidence="4 5">
    <name type="scientific">Diutina rugosa</name>
    <name type="common">Yeast</name>
    <name type="synonym">Candida rugosa</name>
    <dbReference type="NCBI Taxonomy" id="5481"/>
    <lineage>
        <taxon>Eukaryota</taxon>
        <taxon>Fungi</taxon>
        <taxon>Dikarya</taxon>
        <taxon>Ascomycota</taxon>
        <taxon>Saccharomycotina</taxon>
        <taxon>Pichiomycetes</taxon>
        <taxon>Debaryomycetaceae</taxon>
        <taxon>Diutina</taxon>
    </lineage>
</organism>
<keyword evidence="5" id="KW-1185">Reference proteome</keyword>
<dbReference type="RefSeq" id="XP_034010898.1">
    <property type="nucleotide sequence ID" value="XM_034157276.1"/>
</dbReference>
<dbReference type="PANTHER" id="PTHR45831">
    <property type="entry name" value="LD24721P"/>
    <property type="match status" value="1"/>
</dbReference>
<dbReference type="PANTHER" id="PTHR45831:SF2">
    <property type="entry name" value="LD24721P"/>
    <property type="match status" value="1"/>
</dbReference>
<feature type="compositionally biased region" description="Polar residues" evidence="3">
    <location>
        <begin position="531"/>
        <end position="541"/>
    </location>
</feature>
<dbReference type="GO" id="GO:0060090">
    <property type="term" value="F:molecular adaptor activity"/>
    <property type="evidence" value="ECO:0007669"/>
    <property type="project" value="TreeGrafter"/>
</dbReference>
<evidence type="ECO:0000313" key="5">
    <source>
        <dbReference type="Proteomes" id="UP000449547"/>
    </source>
</evidence>
<dbReference type="InterPro" id="IPR011990">
    <property type="entry name" value="TPR-like_helical_dom_sf"/>
</dbReference>
<dbReference type="Gene3D" id="1.25.40.10">
    <property type="entry name" value="Tetratricopeptide repeat domain"/>
    <property type="match status" value="1"/>
</dbReference>
<protein>
    <submittedName>
        <fullName evidence="4">Uncharacterized protein</fullName>
    </submittedName>
</protein>
<evidence type="ECO:0000256" key="3">
    <source>
        <dbReference type="SAM" id="MobiDB-lite"/>
    </source>
</evidence>
<sequence length="758" mass="82550">MRHQVEVAEDIIDKIRLDYHVRDVELVRDFALRPHLAAIQPPRSPEVAFLLPVTAQPALTTAEVIERVEGAKTRNATGSDRRDAHQDALAAAVYPILFAACENDYSLMSGATVAYMRHVITRGAGVCIRDMLGDKLDNISPYILQGTVVDDLVPLQRSFRRFLDAAIGMGRQRQTSGANVNVLRERGNNQMAVQAYAAAIASYTQALTVCDQAQLLPQLYTNRAIALIGLNAFAEAVGDLNQAVQHDWSFVPAWAQLGYCHLYLGSSIIALKSYLMALRAIVGEQLPESLVGGDADVIIAYQRSRFHAVMPQFVQRLATAISLTERRAHQQGESADTVRAIVSEVRAILSRLRAATDSEDERQRYYAYQPSLRLGLLSVRDGARSRADGFRDSASRERDMAEVSNRRWPQILTPEVHQDVMSDPPQAVPFERIRRNQESTTQIATETATATGRSAPSRAAQAAASAAASAAVSVSGSGFSRDSDELSSPEISRENSRRHRWRRTSGSARDGNVPVDLGLPSLRLSSTPSTQVDTASVSRPPTSRYEYVPYEADSLRSSDIPSRLPSQSSQSTPSTQLDTASAPRGSMTSRLAPDFGSDAPLELGTRRPLGRFTGIGFTPAPPLRTRSRDNDVGTRLDSSGEATRTPPPPAASRDDNGGPSVPAPAPSTSTSTAMSAEFVPHPSRSSLIELMNEFGELVEERARSHEPSGRSRDIRFSEVIRGVMAQFPFSPTREDRLHLGDSSDSEASRSPSPLGDLD</sequence>
<dbReference type="SUPFAM" id="SSF48452">
    <property type="entry name" value="TPR-like"/>
    <property type="match status" value="1"/>
</dbReference>
<keyword evidence="2" id="KW-0802">TPR repeat</keyword>
<feature type="compositionally biased region" description="Low complexity" evidence="3">
    <location>
        <begin position="666"/>
        <end position="676"/>
    </location>
</feature>
<feature type="compositionally biased region" description="Low complexity" evidence="3">
    <location>
        <begin position="517"/>
        <end position="530"/>
    </location>
</feature>
<dbReference type="InterPro" id="IPR047150">
    <property type="entry name" value="SGT"/>
</dbReference>
<reference evidence="4 5" key="1">
    <citation type="submission" date="2019-07" db="EMBL/GenBank/DDBJ databases">
        <title>Genome assembly of two rare yeast pathogens: Diutina rugosa and Trichomonascus ciferrii.</title>
        <authorList>
            <person name="Mixao V."/>
            <person name="Saus E."/>
            <person name="Hansen A."/>
            <person name="Lass-Flor C."/>
            <person name="Gabaldon T."/>
        </authorList>
    </citation>
    <scope>NUCLEOTIDE SEQUENCE [LARGE SCALE GENOMIC DNA]</scope>
    <source>
        <strain evidence="4 5">CBS 613</strain>
    </source>
</reference>